<dbReference type="EMBL" id="JABBWE010000119">
    <property type="protein sequence ID" value="KAG1785091.1"/>
    <property type="molecule type" value="Genomic_DNA"/>
</dbReference>
<evidence type="ECO:0000313" key="1">
    <source>
        <dbReference type="EMBL" id="KAG1785091.1"/>
    </source>
</evidence>
<sequence>MDHLINVEKHTGLMCRRKVFDVSFNNDAASEKVVMCDVMIRTHLFSDSDHLDCNTDRPSGCDRCCLAKPTICCDIHHPNHFTQCTSHIEKTATMLPRSRIAKYEKTKNNFALQDVLDEWREQKTVDVYGWHHLNDLGPTIVMPNTMLDHVVDCAHHHKLQNIVDLKKETGWTDTGKFGEEVIALIKKYVPLPHSALFTATPLRLISTPITTPQLPTPVPAAVERRRNRCSACGLEGHNGMFSFFGQFLLHEHITAHNHVCHRHPSRSGPNKENIAQDTRAAYAPAQDICAA</sequence>
<dbReference type="GeneID" id="64592692"/>
<dbReference type="OrthoDB" id="2687561at2759"/>
<keyword evidence="2" id="KW-1185">Reference proteome</keyword>
<dbReference type="Proteomes" id="UP000719766">
    <property type="component" value="Unassembled WGS sequence"/>
</dbReference>
<reference evidence="1" key="1">
    <citation type="journal article" date="2020" name="New Phytol.">
        <title>Comparative genomics reveals dynamic genome evolution in host specialist ectomycorrhizal fungi.</title>
        <authorList>
            <person name="Lofgren L.A."/>
            <person name="Nguyen N.H."/>
            <person name="Vilgalys R."/>
            <person name="Ruytinx J."/>
            <person name="Liao H.L."/>
            <person name="Branco S."/>
            <person name="Kuo A."/>
            <person name="LaButti K."/>
            <person name="Lipzen A."/>
            <person name="Andreopoulos W."/>
            <person name="Pangilinan J."/>
            <person name="Riley R."/>
            <person name="Hundley H."/>
            <person name="Na H."/>
            <person name="Barry K."/>
            <person name="Grigoriev I.V."/>
            <person name="Stajich J.E."/>
            <person name="Kennedy P.G."/>
        </authorList>
    </citation>
    <scope>NUCLEOTIDE SEQUENCE</scope>
    <source>
        <strain evidence="1">S12</strain>
    </source>
</reference>
<gene>
    <name evidence="1" type="ORF">HD556DRAFT_1250440</name>
</gene>
<name>A0A9P7AA19_9AGAM</name>
<organism evidence="1 2">
    <name type="scientific">Suillus plorans</name>
    <dbReference type="NCBI Taxonomy" id="116603"/>
    <lineage>
        <taxon>Eukaryota</taxon>
        <taxon>Fungi</taxon>
        <taxon>Dikarya</taxon>
        <taxon>Basidiomycota</taxon>
        <taxon>Agaricomycotina</taxon>
        <taxon>Agaricomycetes</taxon>
        <taxon>Agaricomycetidae</taxon>
        <taxon>Boletales</taxon>
        <taxon>Suillineae</taxon>
        <taxon>Suillaceae</taxon>
        <taxon>Suillus</taxon>
    </lineage>
</organism>
<accession>A0A9P7AA19</accession>
<dbReference type="RefSeq" id="XP_041152576.1">
    <property type="nucleotide sequence ID" value="XM_041298928.1"/>
</dbReference>
<dbReference type="AlphaFoldDB" id="A0A9P7AA19"/>
<evidence type="ECO:0000313" key="2">
    <source>
        <dbReference type="Proteomes" id="UP000719766"/>
    </source>
</evidence>
<protein>
    <submittedName>
        <fullName evidence="1">Uncharacterized protein</fullName>
    </submittedName>
</protein>
<proteinExistence type="predicted"/>
<comment type="caution">
    <text evidence="1">The sequence shown here is derived from an EMBL/GenBank/DDBJ whole genome shotgun (WGS) entry which is preliminary data.</text>
</comment>